<dbReference type="EMBL" id="JANBOI010003270">
    <property type="protein sequence ID" value="KAJ1718691.1"/>
    <property type="molecule type" value="Genomic_DNA"/>
</dbReference>
<evidence type="ECO:0000313" key="1">
    <source>
        <dbReference type="EMBL" id="KAJ1718691.1"/>
    </source>
</evidence>
<keyword evidence="2" id="KW-1185">Reference proteome</keyword>
<sequence length="88" mass="10205">PYNAKLTGMAINYKYYNHSPDLAAAIAKHLLLKIPTLTKFFAYQTPAQPVLDFAKTYSQWYPRLSNIEFRFHNDDNSAFSHSLMQALY</sequence>
<proteinExistence type="predicted"/>
<evidence type="ECO:0000313" key="2">
    <source>
        <dbReference type="Proteomes" id="UP001143981"/>
    </source>
</evidence>
<gene>
    <name evidence="1" type="ORF">LPJ61_006509</name>
</gene>
<dbReference type="Proteomes" id="UP001143981">
    <property type="component" value="Unassembled WGS sequence"/>
</dbReference>
<feature type="non-terminal residue" evidence="1">
    <location>
        <position position="1"/>
    </location>
</feature>
<dbReference type="OrthoDB" id="5664002at2759"/>
<reference evidence="1" key="1">
    <citation type="submission" date="2022-07" db="EMBL/GenBank/DDBJ databases">
        <title>Phylogenomic reconstructions and comparative analyses of Kickxellomycotina fungi.</title>
        <authorList>
            <person name="Reynolds N.K."/>
            <person name="Stajich J.E."/>
            <person name="Barry K."/>
            <person name="Grigoriev I.V."/>
            <person name="Crous P."/>
            <person name="Smith M.E."/>
        </authorList>
    </citation>
    <scope>NUCLEOTIDE SEQUENCE</scope>
    <source>
        <strain evidence="1">BCRC 34381</strain>
    </source>
</reference>
<comment type="caution">
    <text evidence="1">The sequence shown here is derived from an EMBL/GenBank/DDBJ whole genome shotgun (WGS) entry which is preliminary data.</text>
</comment>
<organism evidence="1 2">
    <name type="scientific">Coemansia biformis</name>
    <dbReference type="NCBI Taxonomy" id="1286918"/>
    <lineage>
        <taxon>Eukaryota</taxon>
        <taxon>Fungi</taxon>
        <taxon>Fungi incertae sedis</taxon>
        <taxon>Zoopagomycota</taxon>
        <taxon>Kickxellomycotina</taxon>
        <taxon>Kickxellomycetes</taxon>
        <taxon>Kickxellales</taxon>
        <taxon>Kickxellaceae</taxon>
        <taxon>Coemansia</taxon>
    </lineage>
</organism>
<dbReference type="AlphaFoldDB" id="A0A9W8CNP1"/>
<protein>
    <submittedName>
        <fullName evidence="1">Uncharacterized protein</fullName>
    </submittedName>
</protein>
<name>A0A9W8CNP1_9FUNG</name>
<accession>A0A9W8CNP1</accession>